<dbReference type="Pfam" id="PF00176">
    <property type="entry name" value="SNF2-rel_dom"/>
    <property type="match status" value="1"/>
</dbReference>
<dbReference type="Pfam" id="PF00271">
    <property type="entry name" value="Helicase_C"/>
    <property type="match status" value="1"/>
</dbReference>
<dbReference type="PROSITE" id="PS51194">
    <property type="entry name" value="HELICASE_CTER"/>
    <property type="match status" value="1"/>
</dbReference>
<evidence type="ECO:0000256" key="1">
    <source>
        <dbReference type="ARBA" id="ARBA00004123"/>
    </source>
</evidence>
<dbReference type="GO" id="GO:0005524">
    <property type="term" value="F:ATP binding"/>
    <property type="evidence" value="ECO:0007669"/>
    <property type="project" value="UniProtKB-KW"/>
</dbReference>
<gene>
    <name evidence="9 10" type="primary">LOC107778345</name>
</gene>
<feature type="domain" description="Helicase C-terminal" evidence="8">
    <location>
        <begin position="460"/>
        <end position="623"/>
    </location>
</feature>
<feature type="region of interest" description="Disordered" evidence="6">
    <location>
        <begin position="746"/>
        <end position="822"/>
    </location>
</feature>
<name>A0A1S3YPP5_TOBAC</name>
<dbReference type="AlphaFoldDB" id="A0A1S3YPP5"/>
<feature type="compositionally biased region" description="Polar residues" evidence="6">
    <location>
        <begin position="851"/>
        <end position="867"/>
    </location>
</feature>
<dbReference type="STRING" id="4097.A0A1S3YPP5"/>
<dbReference type="OrthoDB" id="1250621at2759"/>
<evidence type="ECO:0000259" key="7">
    <source>
        <dbReference type="PROSITE" id="PS50013"/>
    </source>
</evidence>
<comment type="subcellular location">
    <subcellularLocation>
        <location evidence="1">Nucleus</location>
    </subcellularLocation>
</comment>
<dbReference type="PROSITE" id="PS50013">
    <property type="entry name" value="CHROMO_2"/>
    <property type="match status" value="2"/>
</dbReference>
<dbReference type="Gene3D" id="3.40.50.300">
    <property type="entry name" value="P-loop containing nucleotide triphosphate hydrolases"/>
    <property type="match status" value="1"/>
</dbReference>
<evidence type="ECO:0000313" key="9">
    <source>
        <dbReference type="RefSeq" id="XP_016454072.1"/>
    </source>
</evidence>
<dbReference type="InterPro" id="IPR000330">
    <property type="entry name" value="SNF2_N"/>
</dbReference>
<feature type="compositionally biased region" description="Basic residues" evidence="6">
    <location>
        <begin position="781"/>
        <end position="796"/>
    </location>
</feature>
<dbReference type="GO" id="GO:0003682">
    <property type="term" value="F:chromatin binding"/>
    <property type="evidence" value="ECO:0000318"/>
    <property type="project" value="GO_Central"/>
</dbReference>
<dbReference type="SUPFAM" id="SSF52540">
    <property type="entry name" value="P-loop containing nucleoside triphosphate hydrolases"/>
    <property type="match status" value="2"/>
</dbReference>
<dbReference type="InterPro" id="IPR027417">
    <property type="entry name" value="P-loop_NTPase"/>
</dbReference>
<dbReference type="GO" id="GO:0003677">
    <property type="term" value="F:DNA binding"/>
    <property type="evidence" value="ECO:0000318"/>
    <property type="project" value="GO_Central"/>
</dbReference>
<dbReference type="SMR" id="A0A1S3YPP5"/>
<keyword evidence="2" id="KW-0677">Repeat</keyword>
<dbReference type="SUPFAM" id="SSF54160">
    <property type="entry name" value="Chromo domain-like"/>
    <property type="match status" value="2"/>
</dbReference>
<keyword evidence="3" id="KW-0547">Nucleotide-binding</keyword>
<dbReference type="GO" id="GO:0042393">
    <property type="term" value="F:histone binding"/>
    <property type="evidence" value="ECO:0000318"/>
    <property type="project" value="GO_Central"/>
</dbReference>
<dbReference type="SMART" id="SM00298">
    <property type="entry name" value="CHROMO"/>
    <property type="match status" value="2"/>
</dbReference>
<dbReference type="Gene3D" id="6.10.250.1310">
    <property type="match status" value="1"/>
</dbReference>
<dbReference type="Gene3D" id="3.40.50.10810">
    <property type="entry name" value="Tandem AAA-ATPase domain"/>
    <property type="match status" value="1"/>
</dbReference>
<feature type="compositionally biased region" description="Low complexity" evidence="6">
    <location>
        <begin position="1059"/>
        <end position="1074"/>
    </location>
</feature>
<feature type="domain" description="Chromo" evidence="7">
    <location>
        <begin position="1"/>
        <end position="49"/>
    </location>
</feature>
<keyword evidence="5" id="KW-0539">Nucleus</keyword>
<proteinExistence type="predicted"/>
<evidence type="ECO:0000256" key="3">
    <source>
        <dbReference type="ARBA" id="ARBA00022741"/>
    </source>
</evidence>
<dbReference type="GO" id="GO:0005634">
    <property type="term" value="C:nucleus"/>
    <property type="evidence" value="ECO:0000318"/>
    <property type="project" value="GO_Central"/>
</dbReference>
<feature type="domain" description="Chromo" evidence="7">
    <location>
        <begin position="56"/>
        <end position="132"/>
    </location>
</feature>
<dbReference type="PANTHER" id="PTHR45623:SF13">
    <property type="entry name" value="HELICASE PROTEIN MOM1"/>
    <property type="match status" value="1"/>
</dbReference>
<dbReference type="InterPro" id="IPR000953">
    <property type="entry name" value="Chromo/chromo_shadow_dom"/>
</dbReference>
<keyword evidence="4" id="KW-0067">ATP-binding</keyword>
<evidence type="ECO:0000256" key="2">
    <source>
        <dbReference type="ARBA" id="ARBA00022737"/>
    </source>
</evidence>
<dbReference type="KEGG" id="nta:107778345"/>
<evidence type="ECO:0000256" key="5">
    <source>
        <dbReference type="ARBA" id="ARBA00023242"/>
    </source>
</evidence>
<evidence type="ECO:0000256" key="4">
    <source>
        <dbReference type="ARBA" id="ARBA00022840"/>
    </source>
</evidence>
<dbReference type="GO" id="GO:0000785">
    <property type="term" value="C:chromatin"/>
    <property type="evidence" value="ECO:0000318"/>
    <property type="project" value="GO_Central"/>
</dbReference>
<dbReference type="GO" id="GO:0140658">
    <property type="term" value="F:ATP-dependent chromatin remodeler activity"/>
    <property type="evidence" value="ECO:0000318"/>
    <property type="project" value="GO_Central"/>
</dbReference>
<dbReference type="InterPro" id="IPR016197">
    <property type="entry name" value="Chromo-like_dom_sf"/>
</dbReference>
<dbReference type="InterPro" id="IPR001650">
    <property type="entry name" value="Helicase_C-like"/>
</dbReference>
<organism evidence="10">
    <name type="scientific">Nicotiana tabacum</name>
    <name type="common">Common tobacco</name>
    <dbReference type="NCBI Taxonomy" id="4097"/>
    <lineage>
        <taxon>Eukaryota</taxon>
        <taxon>Viridiplantae</taxon>
        <taxon>Streptophyta</taxon>
        <taxon>Embryophyta</taxon>
        <taxon>Tracheophyta</taxon>
        <taxon>Spermatophyta</taxon>
        <taxon>Magnoliopsida</taxon>
        <taxon>eudicotyledons</taxon>
        <taxon>Gunneridae</taxon>
        <taxon>Pentapetalae</taxon>
        <taxon>asterids</taxon>
        <taxon>lamiids</taxon>
        <taxon>Solanales</taxon>
        <taxon>Solanaceae</taxon>
        <taxon>Nicotianoideae</taxon>
        <taxon>Nicotianeae</taxon>
        <taxon>Nicotiana</taxon>
    </lineage>
</organism>
<dbReference type="Gene3D" id="2.40.50.40">
    <property type="match status" value="2"/>
</dbReference>
<evidence type="ECO:0000313" key="10">
    <source>
        <dbReference type="RefSeq" id="XP_016454073.1"/>
    </source>
</evidence>
<dbReference type="PaxDb" id="4097-A0A1S3YPP5"/>
<dbReference type="RefSeq" id="XP_016454073.1">
    <property type="nucleotide sequence ID" value="XM_016598587.1"/>
</dbReference>
<sequence>MQNREYLVKYKGLAHVHNHWITERQLLLEAPAALRRFKKKNKSVSWKTEWSLPHRLLDKRLIAVTDHKNTHVHGIDENDADCHYEWLVKWTGLGYSHATWEVENASFLRSLEAVKLMTNYEIRHQQAKKELHPLTEDEKRKADFQELPRPLFGSVPQVHNHLTYINTLRKYWQKGQSAVVIDDQERILKVVLFLLSLPKDIGLPFLIITTSAELPLWEAEFLHWASSANIVVYKGNKDIRAIIRTLEFHNKQGAIMFQVLLSPYDAIVEDLEMLQPISWGAVIIDQCQGSAMSMLLSQIKVLVSDMRLLIFRQLEGRCARGFNHCNVLSLLDPEYDKANNDLSDADPNIDLTEFKERLKSFVAYECNSSTSKFIEYWVPVKLSNEQIEQYCNCLSSNSALLCSRWRNNSPNSLHNILVSTRKCCDHPYLEDRSLRDIVLEGIPVDQHFDAEIKLSGKLEFLYKILREIKQQGQRVLILFRSLGGSGVISIGDILDDFIHRKFGEDSYTRISGEFSRKLKQATLNKFNNEGSGKFACLMETRVCAPSIKLSRIDTIILFNSDWDPTNDLRSLQKIAIYSKLEQIKVLRLYSYFTVEEKALILAKQGMTIDSNIENIKQFHELLTWGASYLFNMLDCFHVQSSQSKRLSDIAALDDVFAELLRLMSSNSENSDYNSCSKILKVQQNGGTYPRNISLLGEVEMQLMDDSSFVRGMTNELPNVFWISLLHGTVRRWKHLPRLSQGIRTVRPRGDLCQPSEREQVSEKKGRKEGNKVHLTPEPKLRTKRKLHVQGKRHKLGMSHLSGGNKYKSRRLVSNPSPQCDIDRQGRAAIDKVQSQVGLTMTDQHRKESISKKSNQPPDSNLPASTGRDQAHAFVPTDNHQSHRNCIDSSSHQVLDFVDLQPEELNLPIDSSIQRSAGNLPLQQHTSIGAGNDASMRSRNSQEYRCRPDASPDASELLQSPCSYALQMEMERILKEREQTTKLHENLNLLLISEYEKELDAIKKKYDLLFEVADTELVQKRKDLDTLYNKVHMNKLLAEAMIQIQNTAWSLEMAEGTGQSSPSRPSSVPAVISASTQPASQSSDVLKYPSLFSEHVNLEQRAADYQISSQNFSMAVIPSQNAELPMVTESAAVPPTSARVTLQTTTSANLPTSGSPMTPTRNLQPVILTPVLSTSVPSQPSIQTFSYAAIPGTGCVLRAQAPHMRHFRPPPTMNSWNSSLLQW</sequence>
<protein>
    <submittedName>
        <fullName evidence="9 10">Chromodomain-helicase-DNA-binding protein 3-like</fullName>
    </submittedName>
</protein>
<dbReference type="RefSeq" id="XP_016454072.1">
    <property type="nucleotide sequence ID" value="XM_016598586.1"/>
</dbReference>
<dbReference type="GO" id="GO:0016887">
    <property type="term" value="F:ATP hydrolysis activity"/>
    <property type="evidence" value="ECO:0000318"/>
    <property type="project" value="GO_Central"/>
</dbReference>
<evidence type="ECO:0000259" key="8">
    <source>
        <dbReference type="PROSITE" id="PS51194"/>
    </source>
</evidence>
<feature type="compositionally biased region" description="Basic and acidic residues" evidence="6">
    <location>
        <begin position="755"/>
        <end position="780"/>
    </location>
</feature>
<accession>A0A1S3YPP5</accession>
<feature type="region of interest" description="Disordered" evidence="6">
    <location>
        <begin position="1052"/>
        <end position="1075"/>
    </location>
</feature>
<dbReference type="GO" id="GO:0006338">
    <property type="term" value="P:chromatin remodeling"/>
    <property type="evidence" value="ECO:0000318"/>
    <property type="project" value="GO_Central"/>
</dbReference>
<dbReference type="PANTHER" id="PTHR45623">
    <property type="entry name" value="CHROMODOMAIN-HELICASE-DNA-BINDING PROTEIN 3-RELATED-RELATED"/>
    <property type="match status" value="1"/>
</dbReference>
<evidence type="ECO:0000256" key="6">
    <source>
        <dbReference type="SAM" id="MobiDB-lite"/>
    </source>
</evidence>
<reference evidence="9 10" key="1">
    <citation type="submission" date="2025-04" db="UniProtKB">
        <authorList>
            <consortium name="RefSeq"/>
        </authorList>
    </citation>
    <scope>IDENTIFICATION</scope>
</reference>
<feature type="region of interest" description="Disordered" evidence="6">
    <location>
        <begin position="834"/>
        <end position="868"/>
    </location>
</feature>
<dbReference type="InterPro" id="IPR038718">
    <property type="entry name" value="SNF2-like_sf"/>
</dbReference>